<keyword evidence="2" id="KW-1185">Reference proteome</keyword>
<accession>A0A6A4HAS5</accession>
<dbReference type="EMBL" id="ML769541">
    <property type="protein sequence ID" value="KAE9394870.1"/>
    <property type="molecule type" value="Genomic_DNA"/>
</dbReference>
<evidence type="ECO:0000313" key="2">
    <source>
        <dbReference type="Proteomes" id="UP000799118"/>
    </source>
</evidence>
<reference evidence="1" key="1">
    <citation type="journal article" date="2019" name="Environ. Microbiol.">
        <title>Fungal ecological strategies reflected in gene transcription - a case study of two litter decomposers.</title>
        <authorList>
            <person name="Barbi F."/>
            <person name="Kohler A."/>
            <person name="Barry K."/>
            <person name="Baskaran P."/>
            <person name="Daum C."/>
            <person name="Fauchery L."/>
            <person name="Ihrmark K."/>
            <person name="Kuo A."/>
            <person name="LaButti K."/>
            <person name="Lipzen A."/>
            <person name="Morin E."/>
            <person name="Grigoriev I.V."/>
            <person name="Henrissat B."/>
            <person name="Lindahl B."/>
            <person name="Martin F."/>
        </authorList>
    </citation>
    <scope>NUCLEOTIDE SEQUENCE</scope>
    <source>
        <strain evidence="1">JB14</strain>
    </source>
</reference>
<sequence length="122" mass="13323">MAYLGVFPGPNTDSSSATSRKLVGAVIMDDVSLCPIDLLRYISDAFAPAHVPRDGAADYYDRQRFKGISDIVLGDLGPKASNTVLQFAEENVVGEDRELLAMADKPVALAINARRCYDMRDR</sequence>
<proteinExistence type="predicted"/>
<dbReference type="Proteomes" id="UP000799118">
    <property type="component" value="Unassembled WGS sequence"/>
</dbReference>
<dbReference type="AlphaFoldDB" id="A0A6A4HAS5"/>
<evidence type="ECO:0000313" key="1">
    <source>
        <dbReference type="EMBL" id="KAE9394870.1"/>
    </source>
</evidence>
<gene>
    <name evidence="1" type="ORF">BT96DRAFT_1022258</name>
</gene>
<organism evidence="1 2">
    <name type="scientific">Gymnopus androsaceus JB14</name>
    <dbReference type="NCBI Taxonomy" id="1447944"/>
    <lineage>
        <taxon>Eukaryota</taxon>
        <taxon>Fungi</taxon>
        <taxon>Dikarya</taxon>
        <taxon>Basidiomycota</taxon>
        <taxon>Agaricomycotina</taxon>
        <taxon>Agaricomycetes</taxon>
        <taxon>Agaricomycetidae</taxon>
        <taxon>Agaricales</taxon>
        <taxon>Marasmiineae</taxon>
        <taxon>Omphalotaceae</taxon>
        <taxon>Gymnopus</taxon>
    </lineage>
</organism>
<protein>
    <submittedName>
        <fullName evidence="1">Uncharacterized protein</fullName>
    </submittedName>
</protein>
<name>A0A6A4HAS5_9AGAR</name>